<accession>A0A2J6WH24</accession>
<protein>
    <recommendedName>
        <fullName evidence="3">Type IV pilus assembly protein PilM</fullName>
    </recommendedName>
</protein>
<comment type="caution">
    <text evidence="1">The sequence shown here is derived from an EMBL/GenBank/DDBJ whole genome shotgun (WGS) entry which is preliminary data.</text>
</comment>
<dbReference type="Gene3D" id="3.30.420.40">
    <property type="match status" value="1"/>
</dbReference>
<reference evidence="1 2" key="1">
    <citation type="submission" date="2018-01" db="EMBL/GenBank/DDBJ databases">
        <title>Metagenomic assembled genomes from two thermal pools in the Uzon Caldera, Kamchatka, Russia.</title>
        <authorList>
            <person name="Wilkins L."/>
            <person name="Ettinger C."/>
        </authorList>
    </citation>
    <scope>NUCLEOTIDE SEQUENCE [LARGE SCALE GENOMIC DNA]</scope>
    <source>
        <strain evidence="1">ZAV-05</strain>
    </source>
</reference>
<proteinExistence type="predicted"/>
<name>A0A2J6WH24_9BACT</name>
<evidence type="ECO:0000313" key="1">
    <source>
        <dbReference type="EMBL" id="PMP69650.1"/>
    </source>
</evidence>
<dbReference type="Proteomes" id="UP000242881">
    <property type="component" value="Unassembled WGS sequence"/>
</dbReference>
<dbReference type="EMBL" id="PNIN01000066">
    <property type="protein sequence ID" value="PMP69650.1"/>
    <property type="molecule type" value="Genomic_DNA"/>
</dbReference>
<gene>
    <name evidence="1" type="ORF">C0187_06620</name>
</gene>
<organism evidence="1 2">
    <name type="scientific">Calditerrivibrio nitroreducens</name>
    <dbReference type="NCBI Taxonomy" id="477976"/>
    <lineage>
        <taxon>Bacteria</taxon>
        <taxon>Pseudomonadati</taxon>
        <taxon>Deferribacterota</taxon>
        <taxon>Deferribacteres</taxon>
        <taxon>Deferribacterales</taxon>
        <taxon>Calditerrivibrionaceae</taxon>
    </lineage>
</organism>
<evidence type="ECO:0000313" key="2">
    <source>
        <dbReference type="Proteomes" id="UP000242881"/>
    </source>
</evidence>
<sequence>MIDVKVINTIAIGEDRINHAVFRREKGYLKLLNYSYFDFDFNDIDRFKLIAKDLKSFSDRDLFTNITFVARETIKEIFPIKGNPKDVKMYVIEHIKDAYMVELADFYFDYTISSVEDLMVCYAVLFPKKIGEVIFRDLTKEGFKLITAETDCDSYKRGILKLRDENHFLLLHIRRLDSVFMIFKDGVMMLERQVINGFSDLVDGISLQMGITPENAEEHLVNKGLDKMKNGDDEYAIVASVVDRLSMQIQRTLDLYFQTYRGGPPSNIIITGMGVKIPDLDKYISELFALPAFKESFMKLMGTEIDLDFKRLDYLDAMICLGLEE</sequence>
<dbReference type="AlphaFoldDB" id="A0A2J6WH24"/>
<evidence type="ECO:0008006" key="3">
    <source>
        <dbReference type="Google" id="ProtNLM"/>
    </source>
</evidence>